<evidence type="ECO:0000313" key="2">
    <source>
        <dbReference type="Proteomes" id="UP000276133"/>
    </source>
</evidence>
<proteinExistence type="predicted"/>
<evidence type="ECO:0000313" key="1">
    <source>
        <dbReference type="EMBL" id="RNA44999.1"/>
    </source>
</evidence>
<dbReference type="OrthoDB" id="10631951at2759"/>
<dbReference type="AlphaFoldDB" id="A0A3M7TAH4"/>
<dbReference type="EMBL" id="REGN01000041">
    <property type="protein sequence ID" value="RNA44999.1"/>
    <property type="molecule type" value="Genomic_DNA"/>
</dbReference>
<comment type="caution">
    <text evidence="1">The sequence shown here is derived from an EMBL/GenBank/DDBJ whole genome shotgun (WGS) entry which is preliminary data.</text>
</comment>
<sequence>MVENARVPLKSLRSVLLSFLDDDCMPVFENCTPERTAVLDELKYQMYKLFSVCEETKVDSFANFFSRKQFRNEKTRSYFSELWRFANIAFKNEPCIDHDQCVHDRFISRLCDPYLDLQKTSNNSNTSLEALNSTMKMMAHLNSTTHPHQASARLS</sequence>
<dbReference type="Proteomes" id="UP000276133">
    <property type="component" value="Unassembled WGS sequence"/>
</dbReference>
<protein>
    <submittedName>
        <fullName evidence="1">Uncharacterized protein</fullName>
    </submittedName>
</protein>
<reference evidence="1 2" key="1">
    <citation type="journal article" date="2018" name="Sci. Rep.">
        <title>Genomic signatures of local adaptation to the degree of environmental predictability in rotifers.</title>
        <authorList>
            <person name="Franch-Gras L."/>
            <person name="Hahn C."/>
            <person name="Garcia-Roger E.M."/>
            <person name="Carmona M.J."/>
            <person name="Serra M."/>
            <person name="Gomez A."/>
        </authorList>
    </citation>
    <scope>NUCLEOTIDE SEQUENCE [LARGE SCALE GENOMIC DNA]</scope>
    <source>
        <strain evidence="1">HYR1</strain>
    </source>
</reference>
<keyword evidence="2" id="KW-1185">Reference proteome</keyword>
<accession>A0A3M7TAH4</accession>
<name>A0A3M7TAH4_BRAPC</name>
<gene>
    <name evidence="1" type="ORF">BpHYR1_042311</name>
</gene>
<organism evidence="1 2">
    <name type="scientific">Brachionus plicatilis</name>
    <name type="common">Marine rotifer</name>
    <name type="synonym">Brachionus muelleri</name>
    <dbReference type="NCBI Taxonomy" id="10195"/>
    <lineage>
        <taxon>Eukaryota</taxon>
        <taxon>Metazoa</taxon>
        <taxon>Spiralia</taxon>
        <taxon>Gnathifera</taxon>
        <taxon>Rotifera</taxon>
        <taxon>Eurotatoria</taxon>
        <taxon>Monogononta</taxon>
        <taxon>Pseudotrocha</taxon>
        <taxon>Ploima</taxon>
        <taxon>Brachionidae</taxon>
        <taxon>Brachionus</taxon>
    </lineage>
</organism>